<reference evidence="2" key="1">
    <citation type="submission" date="2017-07" db="EMBL/GenBank/DDBJ databases">
        <title>Taro Niue Genome Assembly and Annotation.</title>
        <authorList>
            <person name="Atibalentja N."/>
            <person name="Keating K."/>
            <person name="Fields C.J."/>
        </authorList>
    </citation>
    <scope>NUCLEOTIDE SEQUENCE</scope>
    <source>
        <strain evidence="2">Niue_2</strain>
        <tissue evidence="2">Leaf</tissue>
    </source>
</reference>
<protein>
    <submittedName>
        <fullName evidence="2">Uncharacterized protein</fullName>
    </submittedName>
</protein>
<comment type="caution">
    <text evidence="2">The sequence shown here is derived from an EMBL/GenBank/DDBJ whole genome shotgun (WGS) entry which is preliminary data.</text>
</comment>
<sequence>MQAKEHQHRSGSTRLERESTKTHLKGRGVSLKKRDPVGKSNPTGNRTKVRKVKTESKYTSHYSTKL</sequence>
<organism evidence="2 3">
    <name type="scientific">Colocasia esculenta</name>
    <name type="common">Wild taro</name>
    <name type="synonym">Arum esculentum</name>
    <dbReference type="NCBI Taxonomy" id="4460"/>
    <lineage>
        <taxon>Eukaryota</taxon>
        <taxon>Viridiplantae</taxon>
        <taxon>Streptophyta</taxon>
        <taxon>Embryophyta</taxon>
        <taxon>Tracheophyta</taxon>
        <taxon>Spermatophyta</taxon>
        <taxon>Magnoliopsida</taxon>
        <taxon>Liliopsida</taxon>
        <taxon>Araceae</taxon>
        <taxon>Aroideae</taxon>
        <taxon>Colocasieae</taxon>
        <taxon>Colocasia</taxon>
    </lineage>
</organism>
<keyword evidence="3" id="KW-1185">Reference proteome</keyword>
<feature type="region of interest" description="Disordered" evidence="1">
    <location>
        <begin position="1"/>
        <end position="66"/>
    </location>
</feature>
<gene>
    <name evidence="2" type="ORF">Taro_014810</name>
</gene>
<evidence type="ECO:0000313" key="2">
    <source>
        <dbReference type="EMBL" id="MQL82345.1"/>
    </source>
</evidence>
<proteinExistence type="predicted"/>
<dbReference type="Proteomes" id="UP000652761">
    <property type="component" value="Unassembled WGS sequence"/>
</dbReference>
<feature type="compositionally biased region" description="Basic residues" evidence="1">
    <location>
        <begin position="1"/>
        <end position="11"/>
    </location>
</feature>
<evidence type="ECO:0000256" key="1">
    <source>
        <dbReference type="SAM" id="MobiDB-lite"/>
    </source>
</evidence>
<accession>A0A843UFW5</accession>
<name>A0A843UFW5_COLES</name>
<dbReference type="EMBL" id="NMUH01000626">
    <property type="protein sequence ID" value="MQL82345.1"/>
    <property type="molecule type" value="Genomic_DNA"/>
</dbReference>
<evidence type="ECO:0000313" key="3">
    <source>
        <dbReference type="Proteomes" id="UP000652761"/>
    </source>
</evidence>
<dbReference type="AlphaFoldDB" id="A0A843UFW5"/>